<evidence type="ECO:0000256" key="1">
    <source>
        <dbReference type="SAM" id="Phobius"/>
    </source>
</evidence>
<dbReference type="Pfam" id="PF14264">
    <property type="entry name" value="Glucos_trans_II"/>
    <property type="match status" value="1"/>
</dbReference>
<dbReference type="AlphaFoldDB" id="A0A1T4WDA8"/>
<sequence length="521" mass="56697">MDWQKKVSLWWAKNFRPLVVALLVGCGVHYTIYANQLGNFDAVHIGALYTADGWPEHLYWETQQGRWALRLVDMLRGGINQPALSALLMLFLYALAGVLLTDLFAVRSRVAKYLIPLTLVCAPYVAEVETYHYCSVSYALSFLLAVLAVRSAVCGVRFVWLMGTVCLAFALGMYQANLGTAAGLCVMLLLLAVLRRPGEWQATGLTALRMVLMGGSGAALYMLILKLFLRLYDVGLSGINGINTVGMETLRNLPLGLKNAYFDFYAYFFTHGIAQNHYGQIAGYLLLFVLAALAGLRWLVVLHDRKAAAVAVVLVALLPAAANVTDVINTGATVALRMAGSLAIVVPFAIAVIDAAPALTERAFSWGMALCTAFCAVLLRGFAVQVNNDAAVMLKQKTTVVNLANRLCTRLEENADYQNGAEVVILGEPKRGAYPEESPLKPMAGELAQFGPLSFDPTFNAHGWYVLVWDKLGVQLNECADETVRTISNSDAFKAMPNYPADGCIQTIDGVVTLKVADFPF</sequence>
<accession>A0A1T4WDA8</accession>
<feature type="transmembrane region" description="Helical" evidence="1">
    <location>
        <begin position="363"/>
        <end position="383"/>
    </location>
</feature>
<keyword evidence="1" id="KW-0472">Membrane</keyword>
<gene>
    <name evidence="2" type="ORF">SAMN02745178_00371</name>
</gene>
<feature type="transmembrane region" description="Helical" evidence="1">
    <location>
        <begin position="281"/>
        <end position="300"/>
    </location>
</feature>
<evidence type="ECO:0000313" key="2">
    <source>
        <dbReference type="EMBL" id="SKA75177.1"/>
    </source>
</evidence>
<feature type="transmembrane region" description="Helical" evidence="1">
    <location>
        <begin position="334"/>
        <end position="356"/>
    </location>
</feature>
<proteinExistence type="predicted"/>
<dbReference type="InterPro" id="IPR025686">
    <property type="entry name" value="Glucos_trans_II"/>
</dbReference>
<dbReference type="STRING" id="745368.SAMN02745178_00371"/>
<name>A0A1T4WDA8_9FIRM</name>
<keyword evidence="3" id="KW-1185">Reference proteome</keyword>
<feature type="transmembrane region" description="Helical" evidence="1">
    <location>
        <begin position="83"/>
        <end position="104"/>
    </location>
</feature>
<protein>
    <submittedName>
        <fullName evidence="2">Glucosyl transferase GtrII</fullName>
    </submittedName>
</protein>
<dbReference type="RefSeq" id="WP_078783393.1">
    <property type="nucleotide sequence ID" value="NZ_FUYF01000002.1"/>
</dbReference>
<dbReference type="OrthoDB" id="1700445at2"/>
<dbReference type="GO" id="GO:0016740">
    <property type="term" value="F:transferase activity"/>
    <property type="evidence" value="ECO:0007669"/>
    <property type="project" value="UniProtKB-KW"/>
</dbReference>
<dbReference type="EMBL" id="FUYF01000002">
    <property type="protein sequence ID" value="SKA75177.1"/>
    <property type="molecule type" value="Genomic_DNA"/>
</dbReference>
<feature type="transmembrane region" description="Helical" evidence="1">
    <location>
        <begin position="138"/>
        <end position="160"/>
    </location>
</feature>
<evidence type="ECO:0000313" key="3">
    <source>
        <dbReference type="Proteomes" id="UP000190286"/>
    </source>
</evidence>
<reference evidence="2 3" key="1">
    <citation type="submission" date="2017-02" db="EMBL/GenBank/DDBJ databases">
        <authorList>
            <person name="Peterson S.W."/>
        </authorList>
    </citation>
    <scope>NUCLEOTIDE SEQUENCE [LARGE SCALE GENOMIC DNA]</scope>
    <source>
        <strain evidence="2 3">ATCC 27749</strain>
    </source>
</reference>
<keyword evidence="1" id="KW-1133">Transmembrane helix</keyword>
<keyword evidence="1" id="KW-0812">Transmembrane</keyword>
<organism evidence="2 3">
    <name type="scientific">Gemmiger formicilis</name>
    <dbReference type="NCBI Taxonomy" id="745368"/>
    <lineage>
        <taxon>Bacteria</taxon>
        <taxon>Bacillati</taxon>
        <taxon>Bacillota</taxon>
        <taxon>Clostridia</taxon>
        <taxon>Eubacteriales</taxon>
        <taxon>Gemmiger</taxon>
    </lineage>
</organism>
<dbReference type="GeneID" id="93336866"/>
<keyword evidence="2" id="KW-0808">Transferase</keyword>
<feature type="transmembrane region" description="Helical" evidence="1">
    <location>
        <begin position="206"/>
        <end position="229"/>
    </location>
</feature>
<dbReference type="Proteomes" id="UP000190286">
    <property type="component" value="Unassembled WGS sequence"/>
</dbReference>
<feature type="transmembrane region" description="Helical" evidence="1">
    <location>
        <begin position="172"/>
        <end position="194"/>
    </location>
</feature>
<feature type="transmembrane region" description="Helical" evidence="1">
    <location>
        <begin position="307"/>
        <end position="328"/>
    </location>
</feature>